<keyword evidence="2" id="KW-0808">Transferase</keyword>
<dbReference type="EMBL" id="JAZHOU010000007">
    <property type="protein sequence ID" value="MEF3080359.1"/>
    <property type="molecule type" value="Genomic_DNA"/>
</dbReference>
<keyword evidence="3" id="KW-1185">Reference proteome</keyword>
<dbReference type="PANTHER" id="PTHR22916">
    <property type="entry name" value="GLYCOSYLTRANSFERASE"/>
    <property type="match status" value="1"/>
</dbReference>
<evidence type="ECO:0000259" key="1">
    <source>
        <dbReference type="Pfam" id="PF00535"/>
    </source>
</evidence>
<evidence type="ECO:0000313" key="3">
    <source>
        <dbReference type="Proteomes" id="UP001356704"/>
    </source>
</evidence>
<dbReference type="PANTHER" id="PTHR22916:SF3">
    <property type="entry name" value="UDP-GLCNAC:BETAGAL BETA-1,3-N-ACETYLGLUCOSAMINYLTRANSFERASE-LIKE PROTEIN 1"/>
    <property type="match status" value="1"/>
</dbReference>
<dbReference type="GO" id="GO:0016757">
    <property type="term" value="F:glycosyltransferase activity"/>
    <property type="evidence" value="ECO:0007669"/>
    <property type="project" value="UniProtKB-KW"/>
</dbReference>
<feature type="domain" description="Glycosyltransferase 2-like" evidence="1">
    <location>
        <begin position="6"/>
        <end position="110"/>
    </location>
</feature>
<organism evidence="2 3">
    <name type="scientific">Winogradskyella poriferorum</name>
    <dbReference type="NCBI Taxonomy" id="307627"/>
    <lineage>
        <taxon>Bacteria</taxon>
        <taxon>Pseudomonadati</taxon>
        <taxon>Bacteroidota</taxon>
        <taxon>Flavobacteriia</taxon>
        <taxon>Flavobacteriales</taxon>
        <taxon>Flavobacteriaceae</taxon>
        <taxon>Winogradskyella</taxon>
    </lineage>
</organism>
<dbReference type="Proteomes" id="UP001356704">
    <property type="component" value="Unassembled WGS sequence"/>
</dbReference>
<dbReference type="Gene3D" id="3.90.550.10">
    <property type="entry name" value="Spore Coat Polysaccharide Biosynthesis Protein SpsA, Chain A"/>
    <property type="match status" value="1"/>
</dbReference>
<proteinExistence type="predicted"/>
<keyword evidence="2" id="KW-0328">Glycosyltransferase</keyword>
<reference evidence="2 3" key="1">
    <citation type="submission" date="2024-02" db="EMBL/GenBank/DDBJ databases">
        <title>Winogradskyella poriferorum JCM 12885.</title>
        <authorList>
            <person name="Zhang D.-F."/>
            <person name="Fu Z.-Y."/>
        </authorList>
    </citation>
    <scope>NUCLEOTIDE SEQUENCE [LARGE SCALE GENOMIC DNA]</scope>
    <source>
        <strain evidence="2 3">JCM 12885</strain>
    </source>
</reference>
<dbReference type="InterPro" id="IPR001173">
    <property type="entry name" value="Glyco_trans_2-like"/>
</dbReference>
<name>A0ABU7W8R3_9FLAO</name>
<dbReference type="Pfam" id="PF00535">
    <property type="entry name" value="Glycos_transf_2"/>
    <property type="match status" value="1"/>
</dbReference>
<dbReference type="InterPro" id="IPR029044">
    <property type="entry name" value="Nucleotide-diphossugar_trans"/>
</dbReference>
<dbReference type="RefSeq" id="WP_331811060.1">
    <property type="nucleotide sequence ID" value="NZ_JAZHOU010000007.1"/>
</dbReference>
<protein>
    <submittedName>
        <fullName evidence="2">Glycosyltransferase</fullName>
        <ecNumber evidence="2">2.4.-.-</ecNumber>
    </submittedName>
</protein>
<dbReference type="SUPFAM" id="SSF53448">
    <property type="entry name" value="Nucleotide-diphospho-sugar transferases"/>
    <property type="match status" value="1"/>
</dbReference>
<evidence type="ECO:0000313" key="2">
    <source>
        <dbReference type="EMBL" id="MEF3080359.1"/>
    </source>
</evidence>
<accession>A0ABU7W8R3</accession>
<sequence length="298" mass="34458">MKPLVSIIIPTYNRTEYLKYTLESVINQTYPATEIIVVDDGSPNTKTQTLCQHYKNVAYYKIENSGGPATPRNFGFKQSKGQYIAFLDDDDLWLPDKLSKQVKILEENPDFGIAHSYCDVIDKEGKPTGVSIGRPGSLDVKHGDVSHRMIGNWTLKMPTPLVRRTVIEEVGLFNTEIPAALEDTEYWTRCSFYTKFYYMDESLALYRLHGDNISNAKHKYVDLPLYLKDIIVAEKEKGNLSKQSYNKLLLNVCFSQTKHLKINGIKTFVNLFKLNPFWIINFRIWKLIVRRVLRIIFD</sequence>
<gene>
    <name evidence="2" type="ORF">V1468_15195</name>
</gene>
<dbReference type="EC" id="2.4.-.-" evidence="2"/>
<comment type="caution">
    <text evidence="2">The sequence shown here is derived from an EMBL/GenBank/DDBJ whole genome shotgun (WGS) entry which is preliminary data.</text>
</comment>